<evidence type="ECO:0000313" key="12">
    <source>
        <dbReference type="EMBL" id="KAG5938031.1"/>
    </source>
</evidence>
<evidence type="ECO:0000256" key="5">
    <source>
        <dbReference type="ARBA" id="ARBA00022502"/>
    </source>
</evidence>
<keyword evidence="9 11" id="KW-0472">Membrane</keyword>
<protein>
    <recommendedName>
        <fullName evidence="4 11">Protein PBN1</fullName>
    </recommendedName>
</protein>
<sequence length="505" mass="54868">MRERITFVHPPGADIDPSSLKISHHELHGPSITAVREDRLTIALDELPPDLAKLLPRFHELSLRWASPLAYHTVDPFTSRISPGLHLSYALASAEDTDAEQKVCDAFLALGLRDCASSEAFTIHGEGKFKKPPGATLHEHLEPLSPLTSGAAKGLCVENDTACQARLEEFSGASVFDVTWDADAHAVRVGALFPLSLQDIHVSSIVQRRTEVGLLSKDTPPSQEPHELGASGLLTVLGENKEPSGTMFAFPSRHRSSEASFTSRFVEPTGLHPILQLNVTSNKALVADEHCAPFAYLTLPKTIFADRYQLEDELLLAANNLAASRYTSLPVDLEAPAYTTKAWGSSVLLELAPPAGSDGDNEPVAWTAKVPLHLRYLRPSSTGNADIEVPYPAVFWACESAAKADFANSPFDRTSVGYDALFSSSTVFWHAEPEPVSGDNRLMSAISVPVLKEEAAAWISVGTTVVVVLGFAWVFWALLMALWRSGYGGRGQRKGEDSNESKKRR</sequence>
<evidence type="ECO:0000256" key="6">
    <source>
        <dbReference type="ARBA" id="ARBA00022692"/>
    </source>
</evidence>
<name>A0A9P7MD15_9HYPO</name>
<dbReference type="Pfam" id="PF08320">
    <property type="entry name" value="PIG-X"/>
    <property type="match status" value="1"/>
</dbReference>
<dbReference type="AlphaFoldDB" id="A0A9P7MD15"/>
<comment type="subcellular location">
    <subcellularLocation>
        <location evidence="11">Endoplasmic reticulum membrane</location>
        <topology evidence="11">Single-pass membrane protein</topology>
    </subcellularLocation>
    <subcellularLocation>
        <location evidence="1">Endoplasmic reticulum membrane</location>
        <topology evidence="1">Single-pass type III membrane protein</topology>
    </subcellularLocation>
</comment>
<dbReference type="PANTHER" id="PTHR28533">
    <property type="entry name" value="PROTEIN PBN1"/>
    <property type="match status" value="1"/>
</dbReference>
<evidence type="ECO:0000256" key="1">
    <source>
        <dbReference type="ARBA" id="ARBA00004643"/>
    </source>
</evidence>
<dbReference type="OrthoDB" id="5546453at2759"/>
<keyword evidence="13" id="KW-1185">Reference proteome</keyword>
<keyword evidence="8 11" id="KW-1133">Transmembrane helix</keyword>
<evidence type="ECO:0000256" key="2">
    <source>
        <dbReference type="ARBA" id="ARBA00004687"/>
    </source>
</evidence>
<comment type="pathway">
    <text evidence="2 11">Glycolipid biosynthesis; glycosylphosphatidylinositol-anchor biosynthesis.</text>
</comment>
<evidence type="ECO:0000256" key="4">
    <source>
        <dbReference type="ARBA" id="ARBA00020410"/>
    </source>
</evidence>
<feature type="transmembrane region" description="Helical" evidence="11">
    <location>
        <begin position="455"/>
        <end position="483"/>
    </location>
</feature>
<dbReference type="EMBL" id="SRPO01000164">
    <property type="protein sequence ID" value="KAG5938031.1"/>
    <property type="molecule type" value="Genomic_DNA"/>
</dbReference>
<dbReference type="GO" id="GO:0006506">
    <property type="term" value="P:GPI anchor biosynthetic process"/>
    <property type="evidence" value="ECO:0007669"/>
    <property type="project" value="UniProtKB-KW"/>
</dbReference>
<comment type="caution">
    <text evidence="12">The sequence shown here is derived from an EMBL/GenBank/DDBJ whole genome shotgun (WGS) entry which is preliminary data.</text>
</comment>
<evidence type="ECO:0000256" key="3">
    <source>
        <dbReference type="ARBA" id="ARBA00010345"/>
    </source>
</evidence>
<dbReference type="InterPro" id="IPR013233">
    <property type="entry name" value="PIG-X/PBN1"/>
</dbReference>
<dbReference type="GO" id="GO:1990529">
    <property type="term" value="C:glycosylphosphatidylinositol-mannosyltransferase I complex"/>
    <property type="evidence" value="ECO:0007669"/>
    <property type="project" value="TreeGrafter"/>
</dbReference>
<dbReference type="GO" id="GO:0000030">
    <property type="term" value="F:mannosyltransferase activity"/>
    <property type="evidence" value="ECO:0007669"/>
    <property type="project" value="TreeGrafter"/>
</dbReference>
<proteinExistence type="inferred from homology"/>
<accession>A0A9P7MD15</accession>
<organism evidence="12 13">
    <name type="scientific">Claviceps pazoutovae</name>
    <dbReference type="NCBI Taxonomy" id="1649127"/>
    <lineage>
        <taxon>Eukaryota</taxon>
        <taxon>Fungi</taxon>
        <taxon>Dikarya</taxon>
        <taxon>Ascomycota</taxon>
        <taxon>Pezizomycotina</taxon>
        <taxon>Sordariomycetes</taxon>
        <taxon>Hypocreomycetidae</taxon>
        <taxon>Hypocreales</taxon>
        <taxon>Clavicipitaceae</taxon>
        <taxon>Claviceps</taxon>
    </lineage>
</organism>
<evidence type="ECO:0000256" key="8">
    <source>
        <dbReference type="ARBA" id="ARBA00022989"/>
    </source>
</evidence>
<evidence type="ECO:0000256" key="9">
    <source>
        <dbReference type="ARBA" id="ARBA00023136"/>
    </source>
</evidence>
<dbReference type="PANTHER" id="PTHR28533:SF1">
    <property type="entry name" value="PROTEIN PBN1"/>
    <property type="match status" value="1"/>
</dbReference>
<dbReference type="InterPro" id="IPR042322">
    <property type="entry name" value="Pbn1"/>
</dbReference>
<dbReference type="SMART" id="SM00780">
    <property type="entry name" value="PIG-X"/>
    <property type="match status" value="1"/>
</dbReference>
<keyword evidence="7 11" id="KW-0256">Endoplasmic reticulum</keyword>
<evidence type="ECO:0000256" key="11">
    <source>
        <dbReference type="RuleBase" id="RU366056"/>
    </source>
</evidence>
<evidence type="ECO:0000256" key="7">
    <source>
        <dbReference type="ARBA" id="ARBA00022824"/>
    </source>
</evidence>
<dbReference type="Proteomes" id="UP000706124">
    <property type="component" value="Unassembled WGS sequence"/>
</dbReference>
<keyword evidence="6 11" id="KW-0812">Transmembrane</keyword>
<gene>
    <name evidence="12" type="ORF">E4U60_001561</name>
</gene>
<keyword evidence="10" id="KW-0325">Glycoprotein</keyword>
<reference evidence="12 13" key="1">
    <citation type="journal article" date="2020" name="bioRxiv">
        <title>Whole genome comparisons of ergot fungi reveals the divergence and evolution of species within the genus Claviceps are the result of varying mechanisms driving genome evolution and host range expansion.</title>
        <authorList>
            <person name="Wyka S.A."/>
            <person name="Mondo S.J."/>
            <person name="Liu M."/>
            <person name="Dettman J."/>
            <person name="Nalam V."/>
            <person name="Broders K.D."/>
        </authorList>
    </citation>
    <scope>NUCLEOTIDE SEQUENCE [LARGE SCALE GENOMIC DNA]</scope>
    <source>
        <strain evidence="12 13">CCC 1485</strain>
    </source>
</reference>
<comment type="function">
    <text evidence="11">Required for proper folding and/or the stability of a subset of proteins in the endoplasmic reticulum. Component of glycosylphosphatidylinositol-mannosyltransferase 1 which transfers the first of the 4 mannoses in the GPI-anchor precursors during GPI-anchor biosynthesis. Probably acts by stabilizing the mannosyltransferase GPI14.</text>
</comment>
<keyword evidence="5 11" id="KW-0337">GPI-anchor biosynthesis</keyword>
<comment type="similarity">
    <text evidence="3 11">Belongs to the PIGX family.</text>
</comment>
<evidence type="ECO:0000313" key="13">
    <source>
        <dbReference type="Proteomes" id="UP000706124"/>
    </source>
</evidence>
<evidence type="ECO:0000256" key="10">
    <source>
        <dbReference type="ARBA" id="ARBA00023180"/>
    </source>
</evidence>
<dbReference type="GO" id="GO:0005789">
    <property type="term" value="C:endoplasmic reticulum membrane"/>
    <property type="evidence" value="ECO:0007669"/>
    <property type="project" value="UniProtKB-SubCell"/>
</dbReference>